<name>G4TGP6_SERID</name>
<dbReference type="EMBL" id="CAFZ01000084">
    <property type="protein sequence ID" value="CCA70483.1"/>
    <property type="molecule type" value="Genomic_DNA"/>
</dbReference>
<dbReference type="InterPro" id="IPR054127">
    <property type="entry name" value="Pcf11_C"/>
</dbReference>
<evidence type="ECO:0000259" key="2">
    <source>
        <dbReference type="PROSITE" id="PS51391"/>
    </source>
</evidence>
<proteinExistence type="predicted"/>
<dbReference type="GO" id="GO:0005849">
    <property type="term" value="C:mRNA cleavage factor complex"/>
    <property type="evidence" value="ECO:0007669"/>
    <property type="project" value="TreeGrafter"/>
</dbReference>
<dbReference type="InterPro" id="IPR047415">
    <property type="entry name" value="Pcf11_CID"/>
</dbReference>
<comment type="caution">
    <text evidence="3">The sequence shown here is derived from an EMBL/GenBank/DDBJ whole genome shotgun (WGS) entry which is preliminary data.</text>
</comment>
<dbReference type="PANTHER" id="PTHR15921:SF3">
    <property type="entry name" value="PRE-MRNA CLEAVAGE COMPLEX 2 PROTEIN PCF11"/>
    <property type="match status" value="1"/>
</dbReference>
<dbReference type="GO" id="GO:0005737">
    <property type="term" value="C:cytoplasm"/>
    <property type="evidence" value="ECO:0007669"/>
    <property type="project" value="TreeGrafter"/>
</dbReference>
<dbReference type="SMART" id="SM00582">
    <property type="entry name" value="RPR"/>
    <property type="match status" value="1"/>
</dbReference>
<dbReference type="CDD" id="cd16982">
    <property type="entry name" value="CID_Pcf11"/>
    <property type="match status" value="1"/>
</dbReference>
<feature type="region of interest" description="Disordered" evidence="1">
    <location>
        <begin position="268"/>
        <end position="288"/>
    </location>
</feature>
<dbReference type="AlphaFoldDB" id="G4TGP6"/>
<sequence>MSYNAYGGATTAPFYAHQQPPRVPQYPPQQHQQFSGYYSSNPQAPAFDENSFRSLYAQRLGALTVNSRPIIQDLSMLAQNYPQMAHVVVDCIERQVRTMAPPFKLPLFYLLDSIAKNAFEPYAAAFTPRIVRLFLDTYHAVDQQTQHKMREMMVTWRNGSPNNRELFGPGVQGEIERVWGTSVRRMVPARHERSLKPTPLHLQRLPTASQVQTELDVVLVQKERALQQNPHDELLPRHITALHELRKMLPTMGASDLTATLTRLREMARASAPAPQAPPPPIPYTAAPFAQPYPSFPPAAAPPVQVPPAQNVIPVIPPTLNAQNIISLLSSITSLQSGKIAVETPASVEISASTSVEDYEKAILQRKIKLNTHDITKTAPQALPFLYIKDSPQCNECSMRFPAGEDGKIKLRDHLDQHFRQNIKSSENLGRGFSRSWFVGKKDWVNDIPEHSLNKGKRPATVLTDKQKAEAAEALRKELEAKYLVVPPGEEGKEVRCAICTEKINVEFMEEDDGDGDWVWRNAVKVDNKIYHATCQHDWSTSSFNKSRLANGGSRQATPDVIGSRDSGTPQRIKTDSPRTPPTRLLAVAGTKRKANAPESGKQASPSSKEGTPLVKAETDEPRIKRRAIEV</sequence>
<feature type="domain" description="CID" evidence="2">
    <location>
        <begin position="48"/>
        <end position="183"/>
    </location>
</feature>
<accession>G4TGP6</accession>
<dbReference type="Proteomes" id="UP000007148">
    <property type="component" value="Unassembled WGS sequence"/>
</dbReference>
<dbReference type="FunFam" id="1.25.40.90:FF:000016">
    <property type="entry name" value="mRNA cleavage factor complex component Pcf11"/>
    <property type="match status" value="1"/>
</dbReference>
<dbReference type="InterPro" id="IPR008942">
    <property type="entry name" value="ENTH_VHS"/>
</dbReference>
<dbReference type="PROSITE" id="PS51391">
    <property type="entry name" value="CID"/>
    <property type="match status" value="1"/>
</dbReference>
<evidence type="ECO:0000256" key="1">
    <source>
        <dbReference type="SAM" id="MobiDB-lite"/>
    </source>
</evidence>
<dbReference type="InParanoid" id="G4TGP6"/>
<dbReference type="PANTHER" id="PTHR15921">
    <property type="entry name" value="PRE-MRNA CLEAVAGE COMPLEX II"/>
    <property type="match status" value="1"/>
</dbReference>
<dbReference type="Pfam" id="PF04818">
    <property type="entry name" value="CID"/>
    <property type="match status" value="1"/>
</dbReference>
<dbReference type="InterPro" id="IPR045154">
    <property type="entry name" value="PCF11-like"/>
</dbReference>
<evidence type="ECO:0000313" key="3">
    <source>
        <dbReference type="EMBL" id="CCA70483.1"/>
    </source>
</evidence>
<feature type="region of interest" description="Disordered" evidence="1">
    <location>
        <begin position="546"/>
        <end position="631"/>
    </location>
</feature>
<gene>
    <name evidence="3" type="ORF">PIIN_04421</name>
</gene>
<dbReference type="Pfam" id="PF21936">
    <property type="entry name" value="Pcf11_C"/>
    <property type="match status" value="1"/>
</dbReference>
<protein>
    <submittedName>
        <fullName evidence="3">Related to PCF11 component of pre-mRNA 3`-end processing factor CF I</fullName>
    </submittedName>
</protein>
<dbReference type="FunCoup" id="G4TGP6">
    <property type="interactions" value="267"/>
</dbReference>
<dbReference type="GO" id="GO:0003729">
    <property type="term" value="F:mRNA binding"/>
    <property type="evidence" value="ECO:0007669"/>
    <property type="project" value="InterPro"/>
</dbReference>
<dbReference type="OrthoDB" id="2129491at2759"/>
<dbReference type="SUPFAM" id="SSF48464">
    <property type="entry name" value="ENTH/VHS domain"/>
    <property type="match status" value="1"/>
</dbReference>
<evidence type="ECO:0000313" key="4">
    <source>
        <dbReference type="Proteomes" id="UP000007148"/>
    </source>
</evidence>
<dbReference type="GO" id="GO:0000993">
    <property type="term" value="F:RNA polymerase II complex binding"/>
    <property type="evidence" value="ECO:0007669"/>
    <property type="project" value="InterPro"/>
</dbReference>
<organism evidence="3 4">
    <name type="scientific">Serendipita indica (strain DSM 11827)</name>
    <name type="common">Root endophyte fungus</name>
    <name type="synonym">Piriformospora indica</name>
    <dbReference type="NCBI Taxonomy" id="1109443"/>
    <lineage>
        <taxon>Eukaryota</taxon>
        <taxon>Fungi</taxon>
        <taxon>Dikarya</taxon>
        <taxon>Basidiomycota</taxon>
        <taxon>Agaricomycotina</taxon>
        <taxon>Agaricomycetes</taxon>
        <taxon>Sebacinales</taxon>
        <taxon>Serendipitaceae</taxon>
        <taxon>Serendipita</taxon>
    </lineage>
</organism>
<feature type="compositionally biased region" description="Polar residues" evidence="1">
    <location>
        <begin position="546"/>
        <end position="557"/>
    </location>
</feature>
<dbReference type="GO" id="GO:0031124">
    <property type="term" value="P:mRNA 3'-end processing"/>
    <property type="evidence" value="ECO:0007669"/>
    <property type="project" value="InterPro"/>
</dbReference>
<reference evidence="3 4" key="1">
    <citation type="journal article" date="2011" name="PLoS Pathog.">
        <title>Endophytic Life Strategies Decoded by Genome and Transcriptome Analyses of the Mutualistic Root Symbiont Piriformospora indica.</title>
        <authorList>
            <person name="Zuccaro A."/>
            <person name="Lahrmann U."/>
            <person name="Guldener U."/>
            <person name="Langen G."/>
            <person name="Pfiffi S."/>
            <person name="Biedenkopf D."/>
            <person name="Wong P."/>
            <person name="Samans B."/>
            <person name="Grimm C."/>
            <person name="Basiewicz M."/>
            <person name="Murat C."/>
            <person name="Martin F."/>
            <person name="Kogel K.H."/>
        </authorList>
    </citation>
    <scope>NUCLEOTIDE SEQUENCE [LARGE SCALE GENOMIC DNA]</scope>
    <source>
        <strain evidence="3 4">DSM 11827</strain>
    </source>
</reference>
<dbReference type="STRING" id="1109443.G4TGP6"/>
<dbReference type="Gene3D" id="1.25.40.90">
    <property type="match status" value="1"/>
</dbReference>
<dbReference type="GO" id="GO:0006369">
    <property type="term" value="P:termination of RNA polymerase II transcription"/>
    <property type="evidence" value="ECO:0007669"/>
    <property type="project" value="InterPro"/>
</dbReference>
<dbReference type="eggNOG" id="KOG2071">
    <property type="taxonomic scope" value="Eukaryota"/>
</dbReference>
<dbReference type="HOGENOM" id="CLU_015606_2_0_1"/>
<feature type="compositionally biased region" description="Basic and acidic residues" evidence="1">
    <location>
        <begin position="617"/>
        <end position="631"/>
    </location>
</feature>
<dbReference type="OMA" id="ARSDFAN"/>
<dbReference type="InterPro" id="IPR006569">
    <property type="entry name" value="CID_dom"/>
</dbReference>
<keyword evidence="4" id="KW-1185">Reference proteome</keyword>